<dbReference type="RefSeq" id="WP_329511435.1">
    <property type="nucleotide sequence ID" value="NZ_BAAAYZ010000287.1"/>
</dbReference>
<proteinExistence type="predicted"/>
<dbReference type="Proteomes" id="UP001333996">
    <property type="component" value="Unassembled WGS sequence"/>
</dbReference>
<evidence type="ECO:0000313" key="3">
    <source>
        <dbReference type="Proteomes" id="UP001333996"/>
    </source>
</evidence>
<organism evidence="2 3">
    <name type="scientific">Streptomyces chiangmaiensis</name>
    <dbReference type="NCBI Taxonomy" id="766497"/>
    <lineage>
        <taxon>Bacteria</taxon>
        <taxon>Bacillati</taxon>
        <taxon>Actinomycetota</taxon>
        <taxon>Actinomycetes</taxon>
        <taxon>Kitasatosporales</taxon>
        <taxon>Streptomycetaceae</taxon>
        <taxon>Streptomyces</taxon>
    </lineage>
</organism>
<dbReference type="Gene3D" id="3.40.630.30">
    <property type="match status" value="1"/>
</dbReference>
<dbReference type="InterPro" id="IPR000182">
    <property type="entry name" value="GNAT_dom"/>
</dbReference>
<comment type="caution">
    <text evidence="2">The sequence shown here is derived from an EMBL/GenBank/DDBJ whole genome shotgun (WGS) entry which is preliminary data.</text>
</comment>
<feature type="domain" description="N-acetyltransferase" evidence="1">
    <location>
        <begin position="1"/>
        <end position="87"/>
    </location>
</feature>
<keyword evidence="3" id="KW-1185">Reference proteome</keyword>
<gene>
    <name evidence="2" type="ORF">VXC91_35260</name>
</gene>
<evidence type="ECO:0000313" key="2">
    <source>
        <dbReference type="EMBL" id="MED7827048.1"/>
    </source>
</evidence>
<dbReference type="CDD" id="cd04301">
    <property type="entry name" value="NAT_SF"/>
    <property type="match status" value="1"/>
</dbReference>
<protein>
    <submittedName>
        <fullName evidence="2">GNAT family N-acetyltransferase</fullName>
    </submittedName>
</protein>
<dbReference type="EMBL" id="JAYWVC010000199">
    <property type="protein sequence ID" value="MED7827048.1"/>
    <property type="molecule type" value="Genomic_DNA"/>
</dbReference>
<dbReference type="InterPro" id="IPR016181">
    <property type="entry name" value="Acyl_CoA_acyltransferase"/>
</dbReference>
<evidence type="ECO:0000259" key="1">
    <source>
        <dbReference type="PROSITE" id="PS51186"/>
    </source>
</evidence>
<reference evidence="2" key="1">
    <citation type="submission" date="2024-01" db="EMBL/GenBank/DDBJ databases">
        <title>First draft genome sequence data of TA4-1, the type strain of Gram-positive actinobacterium Streptomyces chiangmaiensis.</title>
        <authorList>
            <person name="Yasawong M."/>
            <person name="Nantapong N."/>
        </authorList>
    </citation>
    <scope>NUCLEOTIDE SEQUENCE</scope>
    <source>
        <strain evidence="2">TA4-1</strain>
    </source>
</reference>
<dbReference type="PROSITE" id="PS51186">
    <property type="entry name" value="GNAT"/>
    <property type="match status" value="1"/>
</dbReference>
<sequence>MDVFIAVLNGKPVGACVTVIDNGSGSRYWVGTSPEHRSRGVGRAIMLGSLAPMAELPVTLTASRLGRPLYQSLGYTAVTTSTWSSSQ</sequence>
<name>A0ABU7FT92_9ACTN</name>
<dbReference type="SUPFAM" id="SSF55729">
    <property type="entry name" value="Acyl-CoA N-acyltransferases (Nat)"/>
    <property type="match status" value="1"/>
</dbReference>
<accession>A0ABU7FT92</accession>
<dbReference type="Pfam" id="PF13508">
    <property type="entry name" value="Acetyltransf_7"/>
    <property type="match status" value="1"/>
</dbReference>